<keyword evidence="3" id="KW-0472">Membrane</keyword>
<keyword evidence="6" id="KW-1185">Reference proteome</keyword>
<dbReference type="RefSeq" id="WP_091984767.1">
    <property type="nucleotide sequence ID" value="NZ_FOLO01000020.1"/>
</dbReference>
<dbReference type="InterPro" id="IPR016047">
    <property type="entry name" value="M23ase_b-sheet_dom"/>
</dbReference>
<evidence type="ECO:0000313" key="6">
    <source>
        <dbReference type="Proteomes" id="UP000198862"/>
    </source>
</evidence>
<dbReference type="SUPFAM" id="SSF51261">
    <property type="entry name" value="Duplicated hybrid motif"/>
    <property type="match status" value="1"/>
</dbReference>
<dbReference type="CDD" id="cd12797">
    <property type="entry name" value="M23_peptidase"/>
    <property type="match status" value="1"/>
</dbReference>
<dbReference type="PANTHER" id="PTHR21666">
    <property type="entry name" value="PEPTIDASE-RELATED"/>
    <property type="match status" value="1"/>
</dbReference>
<evidence type="ECO:0000256" key="1">
    <source>
        <dbReference type="ARBA" id="ARBA00022729"/>
    </source>
</evidence>
<evidence type="ECO:0000313" key="5">
    <source>
        <dbReference type="EMBL" id="SFC85330.1"/>
    </source>
</evidence>
<dbReference type="STRING" id="1123010.SAMN02745724_02710"/>
<dbReference type="AlphaFoldDB" id="A0A1I1MUR9"/>
<feature type="transmembrane region" description="Helical" evidence="3">
    <location>
        <begin position="28"/>
        <end position="52"/>
    </location>
</feature>
<evidence type="ECO:0000259" key="4">
    <source>
        <dbReference type="Pfam" id="PF01551"/>
    </source>
</evidence>
<dbReference type="InterPro" id="IPR011055">
    <property type="entry name" value="Dup_hybrid_motif"/>
</dbReference>
<dbReference type="GO" id="GO:0004222">
    <property type="term" value="F:metalloendopeptidase activity"/>
    <property type="evidence" value="ECO:0007669"/>
    <property type="project" value="TreeGrafter"/>
</dbReference>
<dbReference type="InterPro" id="IPR050570">
    <property type="entry name" value="Cell_wall_metabolism_enzyme"/>
</dbReference>
<reference evidence="5 6" key="1">
    <citation type="submission" date="2016-10" db="EMBL/GenBank/DDBJ databases">
        <authorList>
            <person name="de Groot N.N."/>
        </authorList>
    </citation>
    <scope>NUCLEOTIDE SEQUENCE [LARGE SCALE GENOMIC DNA]</scope>
    <source>
        <strain evidence="5 6">DSM 6059</strain>
    </source>
</reference>
<dbReference type="OrthoDB" id="9805070at2"/>
<name>A0A1I1MUR9_9GAMM</name>
<keyword evidence="2" id="KW-0175">Coiled coil</keyword>
<keyword evidence="3" id="KW-1133">Transmembrane helix</keyword>
<sequence>MFNWLLKIYKHLLPERQLLIRQHGEVKYINITGPVQLVFLSIIIMLFTWVVYSSTKYFSLNEKVSATHHNLQQSKRDLGNLTNEYQEKQNELNKHLSQLQQQQTFLQNILDSLPQTIKPAKDQNEKLSNELKEKFKDINTSASISEKMQSTKEQLFQLSSAQKASFTRLTIQIQQRQNELDGALHATGISRELLSSLYKPKISAQGGPLYDLSMHATNKQKNLIDQLIELNELETELQNIPVSLPAKDFYISSLYGYRKDPLSKRRAMHKGIDMAGWIKTEIFSPASGKIKRAGKNGSYGNFIEIDHQNGFTTRYGHLYKIKVKSGQYINKNDIIGLMGSTGRSTSTHLHYEVMFNNKTINPLKITRALEDVL</sequence>
<protein>
    <submittedName>
        <fullName evidence="5">Murein DD-endopeptidase MepM and murein hydrolase activator NlpD, contain LysM domain</fullName>
    </submittedName>
</protein>
<dbReference type="PANTHER" id="PTHR21666:SF289">
    <property type="entry name" value="L-ALA--D-GLU ENDOPEPTIDASE"/>
    <property type="match status" value="1"/>
</dbReference>
<proteinExistence type="predicted"/>
<feature type="coiled-coil region" evidence="2">
    <location>
        <begin position="71"/>
        <end position="102"/>
    </location>
</feature>
<organism evidence="5 6">
    <name type="scientific">Pseudoalteromonas denitrificans DSM 6059</name>
    <dbReference type="NCBI Taxonomy" id="1123010"/>
    <lineage>
        <taxon>Bacteria</taxon>
        <taxon>Pseudomonadati</taxon>
        <taxon>Pseudomonadota</taxon>
        <taxon>Gammaproteobacteria</taxon>
        <taxon>Alteromonadales</taxon>
        <taxon>Pseudoalteromonadaceae</taxon>
        <taxon>Pseudoalteromonas</taxon>
    </lineage>
</organism>
<dbReference type="Proteomes" id="UP000198862">
    <property type="component" value="Unassembled WGS sequence"/>
</dbReference>
<evidence type="ECO:0000256" key="3">
    <source>
        <dbReference type="SAM" id="Phobius"/>
    </source>
</evidence>
<dbReference type="Gene3D" id="2.70.70.10">
    <property type="entry name" value="Glucose Permease (Domain IIA)"/>
    <property type="match status" value="1"/>
</dbReference>
<gene>
    <name evidence="5" type="ORF">SAMN02745724_02710</name>
</gene>
<dbReference type="EMBL" id="FOLO01000020">
    <property type="protein sequence ID" value="SFC85330.1"/>
    <property type="molecule type" value="Genomic_DNA"/>
</dbReference>
<feature type="domain" description="M23ase beta-sheet core" evidence="4">
    <location>
        <begin position="268"/>
        <end position="362"/>
    </location>
</feature>
<keyword evidence="3" id="KW-0812">Transmembrane</keyword>
<accession>A0A1I1MUR9</accession>
<keyword evidence="1" id="KW-0732">Signal</keyword>
<dbReference type="Pfam" id="PF01551">
    <property type="entry name" value="Peptidase_M23"/>
    <property type="match status" value="1"/>
</dbReference>
<evidence type="ECO:0000256" key="2">
    <source>
        <dbReference type="SAM" id="Coils"/>
    </source>
</evidence>
<dbReference type="FunFam" id="2.70.70.10:FF:000006">
    <property type="entry name" value="M23 family peptidase"/>
    <property type="match status" value="1"/>
</dbReference>
<keyword evidence="5" id="KW-0378">Hydrolase</keyword>